<keyword evidence="2" id="KW-1185">Reference proteome</keyword>
<gene>
    <name evidence="1" type="ORF">N7532_001349</name>
</gene>
<reference evidence="1" key="1">
    <citation type="submission" date="2022-11" db="EMBL/GenBank/DDBJ databases">
        <authorList>
            <person name="Petersen C."/>
        </authorList>
    </citation>
    <scope>NUCLEOTIDE SEQUENCE</scope>
    <source>
        <strain evidence="1">IBT 30761</strain>
    </source>
</reference>
<dbReference type="RefSeq" id="XP_056478884.1">
    <property type="nucleotide sequence ID" value="XM_056613843.1"/>
</dbReference>
<evidence type="ECO:0000313" key="1">
    <source>
        <dbReference type="EMBL" id="KAJ5110814.1"/>
    </source>
</evidence>
<evidence type="ECO:0000313" key="2">
    <source>
        <dbReference type="Proteomes" id="UP001149074"/>
    </source>
</evidence>
<dbReference type="GeneID" id="81352822"/>
<sequence length="193" mass="22075">MPPITKFWLSTLKDEQSVNSPAFLQLISEILDLCASHSGPESGMTHTHAFYQDINNPSRLFMITGYPSQELNIAADNVYAEKYLPRMFDYVQHVWLKQLDMDITTVPLDEKVVVAYGKNPSQWKDEKKGFGGWDVWLKTAQAKKNTQVERGDQNVKIAADQVWVQVSRWEDGNADLAQPTEGEKLYLHKVMSR</sequence>
<comment type="caution">
    <text evidence="1">The sequence shown here is derived from an EMBL/GenBank/DDBJ whole genome shotgun (WGS) entry which is preliminary data.</text>
</comment>
<dbReference type="EMBL" id="JAPQKI010000002">
    <property type="protein sequence ID" value="KAJ5110814.1"/>
    <property type="molecule type" value="Genomic_DNA"/>
</dbReference>
<name>A0A9W9G296_9EURO</name>
<reference evidence="1" key="2">
    <citation type="journal article" date="2023" name="IMA Fungus">
        <title>Comparative genomic study of the Penicillium genus elucidates a diverse pangenome and 15 lateral gene transfer events.</title>
        <authorList>
            <person name="Petersen C."/>
            <person name="Sorensen T."/>
            <person name="Nielsen M.R."/>
            <person name="Sondergaard T.E."/>
            <person name="Sorensen J.L."/>
            <person name="Fitzpatrick D.A."/>
            <person name="Frisvad J.C."/>
            <person name="Nielsen K.L."/>
        </authorList>
    </citation>
    <scope>NUCLEOTIDE SEQUENCE</scope>
    <source>
        <strain evidence="1">IBT 30761</strain>
    </source>
</reference>
<proteinExistence type="predicted"/>
<dbReference type="Proteomes" id="UP001149074">
    <property type="component" value="Unassembled WGS sequence"/>
</dbReference>
<accession>A0A9W9G296</accession>
<dbReference type="OrthoDB" id="4740316at2759"/>
<protein>
    <submittedName>
        <fullName evidence="1">Uncharacterized protein</fullName>
    </submittedName>
</protein>
<organism evidence="1 2">
    <name type="scientific">Penicillium argentinense</name>
    <dbReference type="NCBI Taxonomy" id="1131581"/>
    <lineage>
        <taxon>Eukaryota</taxon>
        <taxon>Fungi</taxon>
        <taxon>Dikarya</taxon>
        <taxon>Ascomycota</taxon>
        <taxon>Pezizomycotina</taxon>
        <taxon>Eurotiomycetes</taxon>
        <taxon>Eurotiomycetidae</taxon>
        <taxon>Eurotiales</taxon>
        <taxon>Aspergillaceae</taxon>
        <taxon>Penicillium</taxon>
    </lineage>
</organism>
<dbReference type="AlphaFoldDB" id="A0A9W9G296"/>